<evidence type="ECO:0000313" key="4">
    <source>
        <dbReference type="Proteomes" id="UP000006813"/>
    </source>
</evidence>
<dbReference type="GO" id="GO:0005634">
    <property type="term" value="C:nucleus"/>
    <property type="evidence" value="ECO:0007669"/>
    <property type="project" value="TreeGrafter"/>
</dbReference>
<name>G5BN68_HETGA</name>
<keyword evidence="1" id="KW-0547">Nucleotide-binding</keyword>
<dbReference type="AlphaFoldDB" id="G5BN68"/>
<protein>
    <submittedName>
        <fullName evidence="3">StAR-related lipid transfer protein 9</fullName>
    </submittedName>
</protein>
<dbReference type="GO" id="GO:0008017">
    <property type="term" value="F:microtubule binding"/>
    <property type="evidence" value="ECO:0007669"/>
    <property type="project" value="TreeGrafter"/>
</dbReference>
<dbReference type="GO" id="GO:0051225">
    <property type="term" value="P:spindle assembly"/>
    <property type="evidence" value="ECO:0007669"/>
    <property type="project" value="TreeGrafter"/>
</dbReference>
<gene>
    <name evidence="3" type="ORF">GW7_13059</name>
</gene>
<dbReference type="STRING" id="10181.G5BN68"/>
<dbReference type="InParanoid" id="G5BN68"/>
<organism evidence="3 4">
    <name type="scientific">Heterocephalus glaber</name>
    <name type="common">Naked mole rat</name>
    <dbReference type="NCBI Taxonomy" id="10181"/>
    <lineage>
        <taxon>Eukaryota</taxon>
        <taxon>Metazoa</taxon>
        <taxon>Chordata</taxon>
        <taxon>Craniata</taxon>
        <taxon>Vertebrata</taxon>
        <taxon>Euteleostomi</taxon>
        <taxon>Mammalia</taxon>
        <taxon>Eutheria</taxon>
        <taxon>Euarchontoglires</taxon>
        <taxon>Glires</taxon>
        <taxon>Rodentia</taxon>
        <taxon>Hystricomorpha</taxon>
        <taxon>Bathyergidae</taxon>
        <taxon>Heterocephalus</taxon>
    </lineage>
</organism>
<dbReference type="PANTHER" id="PTHR47117">
    <property type="entry name" value="STAR-RELATED LIPID TRANSFER PROTEIN 9"/>
    <property type="match status" value="1"/>
</dbReference>
<dbReference type="Gene3D" id="3.40.850.10">
    <property type="entry name" value="Kinesin motor domain"/>
    <property type="match status" value="1"/>
</dbReference>
<dbReference type="Proteomes" id="UP000006813">
    <property type="component" value="Unassembled WGS sequence"/>
</dbReference>
<dbReference type="GO" id="GO:0005737">
    <property type="term" value="C:cytoplasm"/>
    <property type="evidence" value="ECO:0007669"/>
    <property type="project" value="TreeGrafter"/>
</dbReference>
<dbReference type="InterPro" id="IPR036961">
    <property type="entry name" value="Kinesin_motor_dom_sf"/>
</dbReference>
<dbReference type="EMBL" id="JH171122">
    <property type="protein sequence ID" value="EHB10729.1"/>
    <property type="molecule type" value="Genomic_DNA"/>
</dbReference>
<keyword evidence="2" id="KW-0067">ATP-binding</keyword>
<evidence type="ECO:0000313" key="3">
    <source>
        <dbReference type="EMBL" id="EHB10729.1"/>
    </source>
</evidence>
<dbReference type="GO" id="GO:0003777">
    <property type="term" value="F:microtubule motor activity"/>
    <property type="evidence" value="ECO:0007669"/>
    <property type="project" value="TreeGrafter"/>
</dbReference>
<dbReference type="GO" id="GO:0005814">
    <property type="term" value="C:centriole"/>
    <property type="evidence" value="ECO:0007669"/>
    <property type="project" value="TreeGrafter"/>
</dbReference>
<sequence>MANVRGVVRVRPLSKRETKGGKIIVEIDDIVAKIRNIKVDSRPDSFGDSQEKVVAFSFDYCYWSVNPEDPQYASQNVLFRKQSPKQRGLNSWPRKDKYLHVMFQ</sequence>
<evidence type="ECO:0000256" key="2">
    <source>
        <dbReference type="ARBA" id="ARBA00022840"/>
    </source>
</evidence>
<proteinExistence type="predicted"/>
<dbReference type="GO" id="GO:0005524">
    <property type="term" value="F:ATP binding"/>
    <property type="evidence" value="ECO:0007669"/>
    <property type="project" value="UniProtKB-KW"/>
</dbReference>
<dbReference type="PANTHER" id="PTHR47117:SF1">
    <property type="entry name" value="STAR-RELATED LIPID TRANSFER PROTEIN 9"/>
    <property type="match status" value="1"/>
</dbReference>
<evidence type="ECO:0000256" key="1">
    <source>
        <dbReference type="ARBA" id="ARBA00022741"/>
    </source>
</evidence>
<reference evidence="3 4" key="1">
    <citation type="journal article" date="2011" name="Nature">
        <title>Genome sequencing reveals insights into physiology and longevity of the naked mole rat.</title>
        <authorList>
            <person name="Kim E.B."/>
            <person name="Fang X."/>
            <person name="Fushan A.A."/>
            <person name="Huang Z."/>
            <person name="Lobanov A.V."/>
            <person name="Han L."/>
            <person name="Marino S.M."/>
            <person name="Sun X."/>
            <person name="Turanov A.A."/>
            <person name="Yang P."/>
            <person name="Yim S.H."/>
            <person name="Zhao X."/>
            <person name="Kasaikina M.V."/>
            <person name="Stoletzki N."/>
            <person name="Peng C."/>
            <person name="Polak P."/>
            <person name="Xiong Z."/>
            <person name="Kiezun A."/>
            <person name="Zhu Y."/>
            <person name="Chen Y."/>
            <person name="Kryukov G.V."/>
            <person name="Zhang Q."/>
            <person name="Peshkin L."/>
            <person name="Yang L."/>
            <person name="Bronson R.T."/>
            <person name="Buffenstein R."/>
            <person name="Wang B."/>
            <person name="Han C."/>
            <person name="Li Q."/>
            <person name="Chen L."/>
            <person name="Zhao W."/>
            <person name="Sunyaev S.R."/>
            <person name="Park T.J."/>
            <person name="Zhang G."/>
            <person name="Wang J."/>
            <person name="Gladyshev V.N."/>
        </authorList>
    </citation>
    <scope>NUCLEOTIDE SEQUENCE [LARGE SCALE GENOMIC DNA]</scope>
</reference>
<accession>G5BN68</accession>